<protein>
    <recommendedName>
        <fullName evidence="3">ACB domain-containing protein</fullName>
    </recommendedName>
</protein>
<dbReference type="EMBL" id="OV651820">
    <property type="protein sequence ID" value="CAH1114346.1"/>
    <property type="molecule type" value="Genomic_DNA"/>
</dbReference>
<evidence type="ECO:0000259" key="3">
    <source>
        <dbReference type="PROSITE" id="PS51228"/>
    </source>
</evidence>
<sequence length="91" mass="10784">MSLDNRFQKVADEIRRLKTKPDDEDLLEIYGLYKQATMGDINRDRSLLSIEDLKGRAKWEAWHLMKGIKQDEAKEQYIYKAQKLIEEIGLK</sequence>
<dbReference type="PROSITE" id="PS51228">
    <property type="entry name" value="ACB_2"/>
    <property type="match status" value="1"/>
</dbReference>
<feature type="domain" description="ACB" evidence="3">
    <location>
        <begin position="3"/>
        <end position="90"/>
    </location>
</feature>
<organism evidence="4 5">
    <name type="scientific">Psylliodes chrysocephalus</name>
    <dbReference type="NCBI Taxonomy" id="3402493"/>
    <lineage>
        <taxon>Eukaryota</taxon>
        <taxon>Metazoa</taxon>
        <taxon>Ecdysozoa</taxon>
        <taxon>Arthropoda</taxon>
        <taxon>Hexapoda</taxon>
        <taxon>Insecta</taxon>
        <taxon>Pterygota</taxon>
        <taxon>Neoptera</taxon>
        <taxon>Endopterygota</taxon>
        <taxon>Coleoptera</taxon>
        <taxon>Polyphaga</taxon>
        <taxon>Cucujiformia</taxon>
        <taxon>Chrysomeloidea</taxon>
        <taxon>Chrysomelidae</taxon>
        <taxon>Galerucinae</taxon>
        <taxon>Alticini</taxon>
        <taxon>Psylliodes</taxon>
    </lineage>
</organism>
<dbReference type="Proteomes" id="UP001153636">
    <property type="component" value="Chromosome 8"/>
</dbReference>
<dbReference type="SUPFAM" id="SSF47027">
    <property type="entry name" value="Acyl-CoA binding protein"/>
    <property type="match status" value="1"/>
</dbReference>
<dbReference type="AlphaFoldDB" id="A0A9P0D8F3"/>
<keyword evidence="5" id="KW-1185">Reference proteome</keyword>
<name>A0A9P0D8F3_9CUCU</name>
<dbReference type="GO" id="GO:0006631">
    <property type="term" value="P:fatty acid metabolic process"/>
    <property type="evidence" value="ECO:0007669"/>
    <property type="project" value="TreeGrafter"/>
</dbReference>
<accession>A0A9P0D8F3</accession>
<dbReference type="InterPro" id="IPR000582">
    <property type="entry name" value="Acyl-CoA-binding_protein"/>
</dbReference>
<reference evidence="4" key="1">
    <citation type="submission" date="2022-01" db="EMBL/GenBank/DDBJ databases">
        <authorList>
            <person name="King R."/>
        </authorList>
    </citation>
    <scope>NUCLEOTIDE SEQUENCE</scope>
</reference>
<dbReference type="InterPro" id="IPR035984">
    <property type="entry name" value="Acyl-CoA-binding_sf"/>
</dbReference>
<dbReference type="PANTHER" id="PTHR23310">
    <property type="entry name" value="ACYL-COA-BINDING PROTEIN, ACBP"/>
    <property type="match status" value="1"/>
</dbReference>
<comment type="similarity">
    <text evidence="1">Belongs to the ACBP family.</text>
</comment>
<dbReference type="PRINTS" id="PR00689">
    <property type="entry name" value="ACOABINDINGP"/>
</dbReference>
<dbReference type="InterPro" id="IPR014352">
    <property type="entry name" value="FERM/acyl-CoA-bd_prot_sf"/>
</dbReference>
<evidence type="ECO:0000256" key="1">
    <source>
        <dbReference type="ARBA" id="ARBA00005567"/>
    </source>
</evidence>
<gene>
    <name evidence="4" type="ORF">PSYICH_LOCUS14509</name>
</gene>
<evidence type="ECO:0000256" key="2">
    <source>
        <dbReference type="ARBA" id="ARBA00023121"/>
    </source>
</evidence>
<proteinExistence type="inferred from homology"/>
<dbReference type="Pfam" id="PF00887">
    <property type="entry name" value="ACBP"/>
    <property type="match status" value="1"/>
</dbReference>
<evidence type="ECO:0000313" key="4">
    <source>
        <dbReference type="EMBL" id="CAH1114346.1"/>
    </source>
</evidence>
<dbReference type="GO" id="GO:0000062">
    <property type="term" value="F:fatty-acyl-CoA binding"/>
    <property type="evidence" value="ECO:0007669"/>
    <property type="project" value="InterPro"/>
</dbReference>
<evidence type="ECO:0000313" key="5">
    <source>
        <dbReference type="Proteomes" id="UP001153636"/>
    </source>
</evidence>
<dbReference type="OrthoDB" id="346910at2759"/>
<dbReference type="PANTHER" id="PTHR23310:SF62">
    <property type="entry name" value="ACYL-COA BINDING PROTEIN 1, ISOFORM A"/>
    <property type="match status" value="1"/>
</dbReference>
<dbReference type="Gene3D" id="1.20.80.10">
    <property type="match status" value="1"/>
</dbReference>
<keyword evidence="2" id="KW-0446">Lipid-binding</keyword>